<dbReference type="InterPro" id="IPR039564">
    <property type="entry name" value="Peptidase_C39-like"/>
</dbReference>
<feature type="repeat" description="TPR" evidence="1">
    <location>
        <begin position="667"/>
        <end position="700"/>
    </location>
</feature>
<dbReference type="SMART" id="SM00028">
    <property type="entry name" value="TPR"/>
    <property type="match status" value="10"/>
</dbReference>
<dbReference type="EMBL" id="JAJVKT010000010">
    <property type="protein sequence ID" value="MCE7508952.1"/>
    <property type="molecule type" value="Genomic_DNA"/>
</dbReference>
<protein>
    <submittedName>
        <fullName evidence="3">Tetratricopeptide repeat protein</fullName>
    </submittedName>
</protein>
<evidence type="ECO:0000313" key="3">
    <source>
        <dbReference type="EMBL" id="MCE7508952.1"/>
    </source>
</evidence>
<dbReference type="PROSITE" id="PS50005">
    <property type="entry name" value="TPR"/>
    <property type="match status" value="1"/>
</dbReference>
<dbReference type="Gene3D" id="3.90.70.10">
    <property type="entry name" value="Cysteine proteinases"/>
    <property type="match status" value="1"/>
</dbReference>
<gene>
    <name evidence="3" type="ORF">LZG35_09915</name>
</gene>
<dbReference type="PANTHER" id="PTHR12558">
    <property type="entry name" value="CELL DIVISION CYCLE 16,23,27"/>
    <property type="match status" value="1"/>
</dbReference>
<name>A0A9Q3ZHJ1_9GAMM</name>
<dbReference type="SUPFAM" id="SSF48452">
    <property type="entry name" value="TPR-like"/>
    <property type="match status" value="5"/>
</dbReference>
<dbReference type="InterPro" id="IPR019734">
    <property type="entry name" value="TPR_rpt"/>
</dbReference>
<keyword evidence="1" id="KW-0802">TPR repeat</keyword>
<dbReference type="InterPro" id="IPR011990">
    <property type="entry name" value="TPR-like_helical_dom_sf"/>
</dbReference>
<comment type="caution">
    <text evidence="3">The sequence shown here is derived from an EMBL/GenBank/DDBJ whole genome shotgun (WGS) entry which is preliminary data.</text>
</comment>
<reference evidence="3" key="1">
    <citation type="submission" date="2022-01" db="EMBL/GenBank/DDBJ databases">
        <authorList>
            <person name="Karlyshev A.V."/>
            <person name="Jaspars M."/>
        </authorList>
    </citation>
    <scope>NUCLEOTIDE SEQUENCE</scope>
    <source>
        <strain evidence="3">AGSA3-2</strain>
    </source>
</reference>
<dbReference type="Pfam" id="PF13529">
    <property type="entry name" value="Peptidase_C39_2"/>
    <property type="match status" value="1"/>
</dbReference>
<feature type="domain" description="Peptidase C39-like" evidence="2">
    <location>
        <begin position="308"/>
        <end position="415"/>
    </location>
</feature>
<dbReference type="Proteomes" id="UP001107961">
    <property type="component" value="Unassembled WGS sequence"/>
</dbReference>
<dbReference type="PANTHER" id="PTHR12558:SF13">
    <property type="entry name" value="CELL DIVISION CYCLE PROTEIN 27 HOMOLOG"/>
    <property type="match status" value="1"/>
</dbReference>
<evidence type="ECO:0000313" key="4">
    <source>
        <dbReference type="Proteomes" id="UP001107961"/>
    </source>
</evidence>
<dbReference type="RefSeq" id="WP_233925820.1">
    <property type="nucleotide sequence ID" value="NZ_JAJVKT010000010.1"/>
</dbReference>
<evidence type="ECO:0000259" key="2">
    <source>
        <dbReference type="Pfam" id="PF13529"/>
    </source>
</evidence>
<sequence length="1515" mass="173757">MQQGVTETTDALWQARQKYQQGLYRQTFDILRREHGEPAQWRDPELQLLGGRTLNHLGRSRTALALMQRAWRGAPERPRQRYYRGFQLLGRRGPWAALRFIQQHGEILCEDDPHLQGLWLGHFATLYSIYRDWERSHEFLERALALHPDSSWLALEHAVILQREDRYPEAMAVLEPWLASSAPPRPVVAAGAELLLLLDQRDDAVALLARHAPRMESVELCLRLYDLLLENGERDAAAEALQRARSLVPELPGTVDRELVYREFELHYERGELDQALQAADELKDPFVVSVRERLRERRDQPAEALLPVAFVRQHHMTCAPATFVALARYWGHQFDHLEVAEQICYDGTPASTERRWISELGWHVREFEMDHDIIRALVDRGVPVALSTVEPGSAHMQAIVGYDLRKGVYKIRDPFSPLISEMLMDGAAKRYAATGPRCMVVVPSDQAGRLEGIELPAARLYDHYHDLQLALERHDRPAAVTALEQLRQEGAEHRLVLWGERSLAAYDHDAPASLKTLDALLERYPEDLNLIASRADMLGELGRFQEQRTYLREQLEAGHSHPLLIQTLVHALRHDYRVAEETHQWLERLLRLEPTRATALYSLAGLNWDEGKREQAFELYRLCACLEDKVERYAQSYFKAARFLRQTDQALDWLRRRADRLGPLSADARVTLALMLEQLDLSREAAEVFEQALNEHPRNVWLVNEALIFYQSRSDLERARALLAQRRADLPEAMVLEFEGDIARQAGDLEQASVHFRALLALRPFHTGALRFVAGQLRRDDSLEAALAFIDRQGSLNPHDYGIRGVKLDFLEALPPSQRWPQLEALAAQAGDDSRVAQAMADCALERGDYAQALRFASRVLAEAPDDHRALVISARAHLLAQDNDAAAQAFRAAIRASVDRPDAFHGLLECYPDVAAKREALGFIHRQLLEQVTFGDGVQAFVALARRFLTDEEVAAFVDQVIAERPDLWQSWLAAAHFHRDVRHLDRALECIQEGCRRFPLIPRLWLESGRLRLLADDTEGAEADLTECLRQSPDWVQAVISLSDVLEVRGDFDASEGHIDRALRRLPREGLLLGYKSDLLWRRGQREEAFDTMVRALAETPDYHWGWDKLGEWARETDRRGEALALAERLANEQESNADLWRHCYMLTDEQDQELAFIERARALRPHDPSLVIDQCEVLHRIGREKEIEPLLSRDYWRGPPPTEVLGFTAWLRHQQGDRDTAISMMRDQVLRDDPAFSRGWRLLATWYKDAGEVEPCLHASRQLVALQPGHAGALVEAAELMLEVTEGDARRAIEEEVSDYLERALARDYSDTYIQLTLLDHYMDSGHPERARELMTRILVDEGNVFVRARQLRLALESAELDAAWPLYQSVVRDWRDNNWLLLEPLAWVAAAGADARQALWRSVPDWLADPDMPDAVVVVWARAQALAGVSGDELLANLERLRRDPRRGGLFGFALEWLLDSDEIDPAIRLRLVRRHWWRLRGQERVANAARRFLAGQKHWLWWLWLRVVL</sequence>
<dbReference type="Pfam" id="PF13432">
    <property type="entry name" value="TPR_16"/>
    <property type="match status" value="2"/>
</dbReference>
<accession>A0A9Q3ZHJ1</accession>
<organism evidence="3 4">
    <name type="scientific">Alloalcanivorax xenomutans</name>
    <dbReference type="NCBI Taxonomy" id="1094342"/>
    <lineage>
        <taxon>Bacteria</taxon>
        <taxon>Pseudomonadati</taxon>
        <taxon>Pseudomonadota</taxon>
        <taxon>Gammaproteobacteria</taxon>
        <taxon>Oceanospirillales</taxon>
        <taxon>Alcanivoracaceae</taxon>
        <taxon>Alloalcanivorax</taxon>
    </lineage>
</organism>
<evidence type="ECO:0000256" key="1">
    <source>
        <dbReference type="PROSITE-ProRule" id="PRU00339"/>
    </source>
</evidence>
<keyword evidence="4" id="KW-1185">Reference proteome</keyword>
<proteinExistence type="predicted"/>
<dbReference type="Gene3D" id="1.25.40.10">
    <property type="entry name" value="Tetratricopeptide repeat domain"/>
    <property type="match status" value="6"/>
</dbReference>